<feature type="compositionally biased region" description="Basic residues" evidence="1">
    <location>
        <begin position="353"/>
        <end position="363"/>
    </location>
</feature>
<evidence type="ECO:0000256" key="1">
    <source>
        <dbReference type="SAM" id="MobiDB-lite"/>
    </source>
</evidence>
<sequence>MFSLRPHACLPVASLTTPLGSGSGTCKRSSLRCPLTAETSTVSPSRPHPRSTRPLFGLGLPGDANWQSFLSITSSSSSSCAATPSARPGPGSSTTTTTSTGLGSGHLSSKRMSTTTITATTTTTIPTSTSASAMSVTSTVPTSSIIHLNFNAPTHKRKRSAYECAESVFVPDEDDRLILPASKRCKAEIVSFVEAIPIPTSIARASPSIAISIPTSSTRSTRSSTSPTSPTSRPSITIPYVSKPVQLSSLIVPGQSPSPSQVSARSNYSRASTPPPSSPEDDKEMQSATAPSSPISISPKPTLRVDCTYPREEYSFVSSKPYRFTSPLSPNPAQRCRPSSSSSSASSSSSSSSRHKSKSSRSRHSKSLSLLRWTLHRNHALLVQTRFPELISSQSSRSDRDRSSSSSSSSRSRRDRERERERDDDEDDEDDEFDDGEEDEDLDDFDIDIDDDELDLDSDADSSTVGMNEKEKEEFSAVPSMPLPSSSLREKESSASSLKEGSRHSYPRMPLQPLNIMMSAC</sequence>
<evidence type="ECO:0000313" key="2">
    <source>
        <dbReference type="EMBL" id="KZS91972.1"/>
    </source>
</evidence>
<accession>A0A164T0Q2</accession>
<feature type="compositionally biased region" description="Low complexity" evidence="1">
    <location>
        <begin position="287"/>
        <end position="302"/>
    </location>
</feature>
<dbReference type="EMBL" id="KV419412">
    <property type="protein sequence ID" value="KZS91972.1"/>
    <property type="molecule type" value="Genomic_DNA"/>
</dbReference>
<gene>
    <name evidence="2" type="ORF">SISNIDRAFT_486910</name>
</gene>
<evidence type="ECO:0000313" key="3">
    <source>
        <dbReference type="Proteomes" id="UP000076722"/>
    </source>
</evidence>
<proteinExistence type="predicted"/>
<feature type="region of interest" description="Disordered" evidence="1">
    <location>
        <begin position="321"/>
        <end position="363"/>
    </location>
</feature>
<feature type="compositionally biased region" description="Basic and acidic residues" evidence="1">
    <location>
        <begin position="412"/>
        <end position="421"/>
    </location>
</feature>
<reference evidence="2 3" key="1">
    <citation type="journal article" date="2016" name="Mol. Biol. Evol.">
        <title>Comparative Genomics of Early-Diverging Mushroom-Forming Fungi Provides Insights into the Origins of Lignocellulose Decay Capabilities.</title>
        <authorList>
            <person name="Nagy L.G."/>
            <person name="Riley R."/>
            <person name="Tritt A."/>
            <person name="Adam C."/>
            <person name="Daum C."/>
            <person name="Floudas D."/>
            <person name="Sun H."/>
            <person name="Yadav J.S."/>
            <person name="Pangilinan J."/>
            <person name="Larsson K.H."/>
            <person name="Matsuura K."/>
            <person name="Barry K."/>
            <person name="Labutti K."/>
            <person name="Kuo R."/>
            <person name="Ohm R.A."/>
            <person name="Bhattacharya S.S."/>
            <person name="Shirouzu T."/>
            <person name="Yoshinaga Y."/>
            <person name="Martin F.M."/>
            <person name="Grigoriev I.V."/>
            <person name="Hibbett D.S."/>
        </authorList>
    </citation>
    <scope>NUCLEOTIDE SEQUENCE [LARGE SCALE GENOMIC DNA]</scope>
    <source>
        <strain evidence="2 3">HHB9708</strain>
    </source>
</reference>
<feature type="region of interest" description="Disordered" evidence="1">
    <location>
        <begin position="37"/>
        <end position="58"/>
    </location>
</feature>
<feature type="region of interest" description="Disordered" evidence="1">
    <location>
        <begin position="213"/>
        <end position="238"/>
    </location>
</feature>
<feature type="region of interest" description="Disordered" evidence="1">
    <location>
        <begin position="391"/>
        <end position="521"/>
    </location>
</feature>
<name>A0A164T0Q2_9AGAM</name>
<dbReference type="Proteomes" id="UP000076722">
    <property type="component" value="Unassembled WGS sequence"/>
</dbReference>
<feature type="compositionally biased region" description="Low complexity" evidence="1">
    <location>
        <begin position="252"/>
        <end position="263"/>
    </location>
</feature>
<feature type="region of interest" description="Disordered" evidence="1">
    <location>
        <begin position="80"/>
        <end position="114"/>
    </location>
</feature>
<feature type="compositionally biased region" description="Acidic residues" evidence="1">
    <location>
        <begin position="422"/>
        <end position="460"/>
    </location>
</feature>
<keyword evidence="3" id="KW-1185">Reference proteome</keyword>
<protein>
    <submittedName>
        <fullName evidence="2">Uncharacterized protein</fullName>
    </submittedName>
</protein>
<feature type="compositionally biased region" description="Low complexity" evidence="1">
    <location>
        <begin position="339"/>
        <end position="352"/>
    </location>
</feature>
<dbReference type="AlphaFoldDB" id="A0A164T0Q2"/>
<organism evidence="2 3">
    <name type="scientific">Sistotremastrum niveocremeum HHB9708</name>
    <dbReference type="NCBI Taxonomy" id="1314777"/>
    <lineage>
        <taxon>Eukaryota</taxon>
        <taxon>Fungi</taxon>
        <taxon>Dikarya</taxon>
        <taxon>Basidiomycota</taxon>
        <taxon>Agaricomycotina</taxon>
        <taxon>Agaricomycetes</taxon>
        <taxon>Sistotremastrales</taxon>
        <taxon>Sistotremastraceae</taxon>
        <taxon>Sertulicium</taxon>
        <taxon>Sertulicium niveocremeum</taxon>
    </lineage>
</organism>
<feature type="region of interest" description="Disordered" evidence="1">
    <location>
        <begin position="250"/>
        <end position="303"/>
    </location>
</feature>